<evidence type="ECO:0000313" key="10">
    <source>
        <dbReference type="EMBL" id="NJB66498.1"/>
    </source>
</evidence>
<feature type="transmembrane region" description="Helical" evidence="9">
    <location>
        <begin position="351"/>
        <end position="375"/>
    </location>
</feature>
<keyword evidence="11" id="KW-1185">Reference proteome</keyword>
<dbReference type="RefSeq" id="WP_167939631.1">
    <property type="nucleotide sequence ID" value="NZ_JAATJA010000001.1"/>
</dbReference>
<comment type="similarity">
    <text evidence="2">Belongs to the BCCT transporter (TC 2.A.15) family.</text>
</comment>
<keyword evidence="4" id="KW-1003">Cell membrane</keyword>
<accession>A0A846QDP2</accession>
<feature type="transmembrane region" description="Helical" evidence="9">
    <location>
        <begin position="479"/>
        <end position="502"/>
    </location>
</feature>
<feature type="transmembrane region" description="Helical" evidence="9">
    <location>
        <begin position="454"/>
        <end position="473"/>
    </location>
</feature>
<feature type="transmembrane region" description="Helical" evidence="9">
    <location>
        <begin position="195"/>
        <end position="220"/>
    </location>
</feature>
<evidence type="ECO:0000256" key="6">
    <source>
        <dbReference type="ARBA" id="ARBA00022989"/>
    </source>
</evidence>
<dbReference type="PANTHER" id="PTHR30047">
    <property type="entry name" value="HIGH-AFFINITY CHOLINE TRANSPORT PROTEIN-RELATED"/>
    <property type="match status" value="1"/>
</dbReference>
<evidence type="ECO:0000256" key="3">
    <source>
        <dbReference type="ARBA" id="ARBA00022448"/>
    </source>
</evidence>
<protein>
    <submittedName>
        <fullName evidence="10">BCCT family betaine/carnitine transporter</fullName>
    </submittedName>
</protein>
<evidence type="ECO:0000256" key="2">
    <source>
        <dbReference type="ARBA" id="ARBA00005658"/>
    </source>
</evidence>
<dbReference type="GO" id="GO:0022857">
    <property type="term" value="F:transmembrane transporter activity"/>
    <property type="evidence" value="ECO:0007669"/>
    <property type="project" value="InterPro"/>
</dbReference>
<comment type="subcellular location">
    <subcellularLocation>
        <location evidence="1">Cell membrane</location>
        <topology evidence="1">Multi-pass membrane protein</topology>
    </subcellularLocation>
</comment>
<feature type="compositionally biased region" description="Low complexity" evidence="8">
    <location>
        <begin position="534"/>
        <end position="549"/>
    </location>
</feature>
<keyword evidence="6 9" id="KW-1133">Transmembrane helix</keyword>
<feature type="transmembrane region" description="Helical" evidence="9">
    <location>
        <begin position="232"/>
        <end position="255"/>
    </location>
</feature>
<evidence type="ECO:0000256" key="9">
    <source>
        <dbReference type="SAM" id="Phobius"/>
    </source>
</evidence>
<evidence type="ECO:0000313" key="11">
    <source>
        <dbReference type="Proteomes" id="UP000580856"/>
    </source>
</evidence>
<keyword evidence="7 9" id="KW-0472">Membrane</keyword>
<dbReference type="AlphaFoldDB" id="A0A846QDP2"/>
<feature type="transmembrane region" description="Helical" evidence="9">
    <location>
        <begin position="57"/>
        <end position="74"/>
    </location>
</feature>
<evidence type="ECO:0000256" key="7">
    <source>
        <dbReference type="ARBA" id="ARBA00023136"/>
    </source>
</evidence>
<feature type="transmembrane region" description="Helical" evidence="9">
    <location>
        <begin position="267"/>
        <end position="287"/>
    </location>
</feature>
<gene>
    <name evidence="10" type="ORF">GGQ74_000138</name>
</gene>
<dbReference type="EMBL" id="JAATJA010000001">
    <property type="protein sequence ID" value="NJB66498.1"/>
    <property type="molecule type" value="Genomic_DNA"/>
</dbReference>
<dbReference type="Proteomes" id="UP000580856">
    <property type="component" value="Unassembled WGS sequence"/>
</dbReference>
<name>A0A846QDP2_9BACT</name>
<dbReference type="GO" id="GO:0005886">
    <property type="term" value="C:plasma membrane"/>
    <property type="evidence" value="ECO:0007669"/>
    <property type="project" value="UniProtKB-SubCell"/>
</dbReference>
<feature type="transmembrane region" description="Helical" evidence="9">
    <location>
        <begin position="412"/>
        <end position="434"/>
    </location>
</feature>
<feature type="transmembrane region" description="Helical" evidence="9">
    <location>
        <begin position="320"/>
        <end position="339"/>
    </location>
</feature>
<sequence>MSTHASKVSTPTADLRIALPAAAVILCASALFILFPQRSAMALDAVFRAITTNFGSLFLWCTLLLTGLAIYFIFGRYGNVRFGGADEKPAFSDFSWISMMFCTGVAGAVMYWAVAEPLFTLSSPPMHAEPFSADAYGWATTYVLFHWGPLTWSWYVICALPVCYMHHKRHSPVLRISAACRDALGPRVDGLPGRIIDIFFCIGLVGSNCAVMGISVPIIAHSLSRTLGVEPTLGLQFGILGLSTVVFSASVALGLERGIARLSHLNVCIALALVAFGLFAGPTLFIVDNFTNAVGQLLSHFPAMSLWTDPHTSGTFPQDWTVFYALWMASYGPFMGLFIARISRGRTVRQIVSLGMVSGILGGWLIHGVFGGFALHQQLTGAVDGVAILRESGAAQAVVAMLGSLPCGTLVLGAYCVFSTIFLATSVDSSAYALSAACTRRMRPGDNPSVSHRFFWAFLQALLPGSMLLVGGLGPMKTWANIAGSLMIVVIVPMLLSLAAMLRSEDTVALKYPELAPRLKRLDELERLVAQLDAQGPNAPAQQAQNLAARRPDTPPVRQTSI</sequence>
<organism evidence="10 11">
    <name type="scientific">Desulfobaculum xiamenense</name>
    <dbReference type="NCBI Taxonomy" id="995050"/>
    <lineage>
        <taxon>Bacteria</taxon>
        <taxon>Pseudomonadati</taxon>
        <taxon>Thermodesulfobacteriota</taxon>
        <taxon>Desulfovibrionia</taxon>
        <taxon>Desulfovibrionales</taxon>
        <taxon>Desulfovibrionaceae</taxon>
        <taxon>Desulfobaculum</taxon>
    </lineage>
</organism>
<comment type="caution">
    <text evidence="10">The sequence shown here is derived from an EMBL/GenBank/DDBJ whole genome shotgun (WGS) entry which is preliminary data.</text>
</comment>
<proteinExistence type="inferred from homology"/>
<feature type="region of interest" description="Disordered" evidence="8">
    <location>
        <begin position="534"/>
        <end position="562"/>
    </location>
</feature>
<evidence type="ECO:0000256" key="5">
    <source>
        <dbReference type="ARBA" id="ARBA00022692"/>
    </source>
</evidence>
<keyword evidence="3" id="KW-0813">Transport</keyword>
<reference evidence="10 11" key="1">
    <citation type="submission" date="2020-03" db="EMBL/GenBank/DDBJ databases">
        <title>Genomic Encyclopedia of Type Strains, Phase IV (KMG-IV): sequencing the most valuable type-strain genomes for metagenomic binning, comparative biology and taxonomic classification.</title>
        <authorList>
            <person name="Goeker M."/>
        </authorList>
    </citation>
    <scope>NUCLEOTIDE SEQUENCE [LARGE SCALE GENOMIC DNA]</scope>
    <source>
        <strain evidence="10 11">DSM 24233</strain>
    </source>
</reference>
<keyword evidence="5 9" id="KW-0812">Transmembrane</keyword>
<feature type="transmembrane region" description="Helical" evidence="9">
    <location>
        <begin position="94"/>
        <end position="114"/>
    </location>
</feature>
<evidence type="ECO:0000256" key="4">
    <source>
        <dbReference type="ARBA" id="ARBA00022475"/>
    </source>
</evidence>
<dbReference type="PANTHER" id="PTHR30047:SF7">
    <property type="entry name" value="HIGH-AFFINITY CHOLINE TRANSPORT PROTEIN"/>
    <property type="match status" value="1"/>
</dbReference>
<evidence type="ECO:0000256" key="1">
    <source>
        <dbReference type="ARBA" id="ARBA00004651"/>
    </source>
</evidence>
<dbReference type="InterPro" id="IPR000060">
    <property type="entry name" value="BCCT_transptr"/>
</dbReference>
<evidence type="ECO:0000256" key="8">
    <source>
        <dbReference type="SAM" id="MobiDB-lite"/>
    </source>
</evidence>
<dbReference type="Pfam" id="PF02028">
    <property type="entry name" value="BCCT"/>
    <property type="match status" value="1"/>
</dbReference>
<feature type="transmembrane region" description="Helical" evidence="9">
    <location>
        <begin position="17"/>
        <end position="36"/>
    </location>
</feature>